<evidence type="ECO:0000313" key="5">
    <source>
        <dbReference type="RefSeq" id="XP_021119256.1"/>
    </source>
</evidence>
<accession>G5C1R9</accession>
<evidence type="ECO:0000313" key="2">
    <source>
        <dbReference type="EMBL" id="EHB15480.1"/>
    </source>
</evidence>
<feature type="region of interest" description="Disordered" evidence="1">
    <location>
        <begin position="515"/>
        <end position="541"/>
    </location>
</feature>
<name>G5C1R9_HETGA</name>
<feature type="compositionally biased region" description="Polar residues" evidence="1">
    <location>
        <begin position="527"/>
        <end position="541"/>
    </location>
</feature>
<reference evidence="5" key="2">
    <citation type="submission" date="2025-04" db="UniProtKB">
        <authorList>
            <consortium name="RefSeq"/>
        </authorList>
    </citation>
    <scope>IDENTIFICATION</scope>
</reference>
<protein>
    <submittedName>
        <fullName evidence="2">Amyotrophic lateral sclerosis 2 chromosomal region candidate gene 8 protein</fullName>
    </submittedName>
    <submittedName>
        <fullName evidence="5">Calcium-responsive transcription factor isoform X2</fullName>
    </submittedName>
</protein>
<evidence type="ECO:0000313" key="3">
    <source>
        <dbReference type="Proteomes" id="UP000006813"/>
    </source>
</evidence>
<sequence length="720" mass="80084">MEESKDSLEVNCNDGESSRTDAQEFEHLACMDTRDPSFGQNESPAVLPITTPEPDNPLTSQDIPGPLTQTPTLSAEQFHLVDQNGQPVQYELQSLGDSQMMIVASPSENGQVLHVIPSTQTGMGQVIIPQGQLVDANSPQDISEEKSSDRNVLRVDAVADSTSNYILHPRTSLTLPRKSVTRMLDEPLLAPLQPLSSNTPIWACRLRSCEKIGDSYRGYCVSETELESVLTFHKQQTQSVWGTRQSPSPAKPATRLMWKSQYVPYDGIPFVNAGSRAVVMECQYGPRRKGFQLKKISEQESRSCQLYKATCPARIYIKKVQKFPEYRVPTDPKIDKKIIRMEQEKAFNMLKKNLVDAGGVLRWYVQLPTQQAHQYHELETTCLPLSPSLFPISSLEEEETTVRDENCTLPSRLHPQVAHKIQELVSQGIEQVYAVRKQLRKFVERELFKPDEIPERHNLSYFPTVNDIKNHIHEVQKSLQNGDTVYNSEIIPATLQWTTDSGNILRETVTVTFAEGNSPGESIPTKVETNQTGTSLSPEPTHLLSSLSSFQPKIFTQLQGLQLQSRFTSPDGSPLLSVNNHPSSSPSRLLDSIESTSMDNNSLLRGQSPSLPTDTCLTQNNSTVSTGGNFQGPDQTLVAVDQLMEVGDVEDTGNLEGSVHEILLGDVQTVPIQIIDNHPALIEENTECTISVNQVKQEPKEPTLSMVPKMNLDCEKLSAT</sequence>
<keyword evidence="4" id="KW-1185">Reference proteome</keyword>
<dbReference type="Proteomes" id="UP000006813">
    <property type="component" value="Unassembled WGS sequence"/>
</dbReference>
<feature type="region of interest" description="Disordered" evidence="1">
    <location>
        <begin position="1"/>
        <end position="20"/>
    </location>
</feature>
<dbReference type="AlphaFoldDB" id="G5C1R9"/>
<evidence type="ECO:0000256" key="1">
    <source>
        <dbReference type="SAM" id="MobiDB-lite"/>
    </source>
</evidence>
<dbReference type="Pfam" id="PF15299">
    <property type="entry name" value="ALS2CR8"/>
    <property type="match status" value="1"/>
</dbReference>
<feature type="region of interest" description="Disordered" evidence="1">
    <location>
        <begin position="569"/>
        <end position="589"/>
    </location>
</feature>
<proteinExistence type="predicted"/>
<dbReference type="STRING" id="10181.G5C1R9"/>
<dbReference type="InParanoid" id="G5C1R9"/>
<dbReference type="Proteomes" id="UP000694906">
    <property type="component" value="Unplaced"/>
</dbReference>
<dbReference type="GO" id="GO:0000981">
    <property type="term" value="F:DNA-binding transcription factor activity, RNA polymerase II-specific"/>
    <property type="evidence" value="ECO:0007669"/>
    <property type="project" value="TreeGrafter"/>
</dbReference>
<gene>
    <name evidence="5" type="primary">Carf</name>
    <name evidence="2" type="ORF">GW7_04140</name>
</gene>
<dbReference type="EMBL" id="JH172931">
    <property type="protein sequence ID" value="EHB15480.1"/>
    <property type="molecule type" value="Genomic_DNA"/>
</dbReference>
<dbReference type="CTD" id="79800"/>
<dbReference type="OMA" id="MMIVTSQ"/>
<dbReference type="GO" id="GO:0005634">
    <property type="term" value="C:nucleus"/>
    <property type="evidence" value="ECO:0007669"/>
    <property type="project" value="TreeGrafter"/>
</dbReference>
<dbReference type="InterPro" id="IPR029309">
    <property type="entry name" value="CaRF"/>
</dbReference>
<reference evidence="2 3" key="1">
    <citation type="journal article" date="2011" name="Nature">
        <title>Genome sequencing reveals insights into physiology and longevity of the naked mole rat.</title>
        <authorList>
            <person name="Kim E.B."/>
            <person name="Fang X."/>
            <person name="Fushan A.A."/>
            <person name="Huang Z."/>
            <person name="Lobanov A.V."/>
            <person name="Han L."/>
            <person name="Marino S.M."/>
            <person name="Sun X."/>
            <person name="Turanov A.A."/>
            <person name="Yang P."/>
            <person name="Yim S.H."/>
            <person name="Zhao X."/>
            <person name="Kasaikina M.V."/>
            <person name="Stoletzki N."/>
            <person name="Peng C."/>
            <person name="Polak P."/>
            <person name="Xiong Z."/>
            <person name="Kiezun A."/>
            <person name="Zhu Y."/>
            <person name="Chen Y."/>
            <person name="Kryukov G.V."/>
            <person name="Zhang Q."/>
            <person name="Peshkin L."/>
            <person name="Yang L."/>
            <person name="Bronson R.T."/>
            <person name="Buffenstein R."/>
            <person name="Wang B."/>
            <person name="Han C."/>
            <person name="Li Q."/>
            <person name="Chen L."/>
            <person name="Zhao W."/>
            <person name="Sunyaev S.R."/>
            <person name="Park T.J."/>
            <person name="Zhang G."/>
            <person name="Wang J."/>
            <person name="Gladyshev V.N."/>
        </authorList>
    </citation>
    <scope>NUCLEOTIDE SEQUENCE [LARGE SCALE GENOMIC DNA]</scope>
</reference>
<organism evidence="2 3">
    <name type="scientific">Heterocephalus glaber</name>
    <name type="common">Naked mole rat</name>
    <dbReference type="NCBI Taxonomy" id="10181"/>
    <lineage>
        <taxon>Eukaryota</taxon>
        <taxon>Metazoa</taxon>
        <taxon>Chordata</taxon>
        <taxon>Craniata</taxon>
        <taxon>Vertebrata</taxon>
        <taxon>Euteleostomi</taxon>
        <taxon>Mammalia</taxon>
        <taxon>Eutheria</taxon>
        <taxon>Euarchontoglires</taxon>
        <taxon>Glires</taxon>
        <taxon>Rodentia</taxon>
        <taxon>Hystricomorpha</taxon>
        <taxon>Bathyergidae</taxon>
        <taxon>Heterocephalus</taxon>
    </lineage>
</organism>
<dbReference type="GeneID" id="101698991"/>
<dbReference type="RefSeq" id="XP_021119256.1">
    <property type="nucleotide sequence ID" value="XM_021263597.1"/>
</dbReference>
<dbReference type="PANTHER" id="PTHR14694">
    <property type="entry name" value="CALCIUM-RESPONSIVE TRANSCRIPTION FACTOR"/>
    <property type="match status" value="1"/>
</dbReference>
<evidence type="ECO:0000313" key="4">
    <source>
        <dbReference type="Proteomes" id="UP000694906"/>
    </source>
</evidence>
<dbReference type="PANTHER" id="PTHR14694:SF1">
    <property type="entry name" value="CALCIUM-RESPONSIVE TRANSCRIPTION FACTOR"/>
    <property type="match status" value="1"/>
</dbReference>
<dbReference type="eggNOG" id="ENOG502QWYS">
    <property type="taxonomic scope" value="Eukaryota"/>
</dbReference>
<dbReference type="GO" id="GO:0000978">
    <property type="term" value="F:RNA polymerase II cis-regulatory region sequence-specific DNA binding"/>
    <property type="evidence" value="ECO:0007669"/>
    <property type="project" value="TreeGrafter"/>
</dbReference>